<dbReference type="Gene3D" id="3.90.550.10">
    <property type="entry name" value="Spore Coat Polysaccharide Biosynthesis Protein SpsA, Chain A"/>
    <property type="match status" value="1"/>
</dbReference>
<organism evidence="2 3">
    <name type="scientific">Methylomonas rosea</name>
    <dbReference type="NCBI Taxonomy" id="2952227"/>
    <lineage>
        <taxon>Bacteria</taxon>
        <taxon>Pseudomonadati</taxon>
        <taxon>Pseudomonadota</taxon>
        <taxon>Gammaproteobacteria</taxon>
        <taxon>Methylococcales</taxon>
        <taxon>Methylococcaceae</taxon>
        <taxon>Methylomonas</taxon>
    </lineage>
</organism>
<reference evidence="2 3" key="1">
    <citation type="submission" date="2022-07" db="EMBL/GenBank/DDBJ databases">
        <title>Methylomonas rivi sp. nov., Methylomonas rosea sp. nov., Methylomonas aureus sp. nov. and Methylomonas subterranea sp. nov., four novel methanotrophs isolated from a freshwater creek and the deep terrestrial subsurface.</title>
        <authorList>
            <person name="Abin C."/>
            <person name="Sankaranarayanan K."/>
            <person name="Garner C."/>
            <person name="Sindelar R."/>
            <person name="Kotary K."/>
            <person name="Garner R."/>
            <person name="Barclay S."/>
            <person name="Lawson P."/>
            <person name="Krumholz L."/>
        </authorList>
    </citation>
    <scope>NUCLEOTIDE SEQUENCE [LARGE SCALE GENOMIC DNA]</scope>
    <source>
        <strain evidence="2 3">WSC-7</strain>
    </source>
</reference>
<feature type="domain" description="Glycosyltransferase 2-like" evidence="1">
    <location>
        <begin position="4"/>
        <end position="128"/>
    </location>
</feature>
<dbReference type="RefSeq" id="WP_256608542.1">
    <property type="nucleotide sequence ID" value="NZ_JANIBL010000086.1"/>
</dbReference>
<evidence type="ECO:0000259" key="1">
    <source>
        <dbReference type="Pfam" id="PF00535"/>
    </source>
</evidence>
<evidence type="ECO:0000313" key="2">
    <source>
        <dbReference type="EMBL" id="MCQ8119703.1"/>
    </source>
</evidence>
<evidence type="ECO:0000313" key="3">
    <source>
        <dbReference type="Proteomes" id="UP001524570"/>
    </source>
</evidence>
<dbReference type="EMBL" id="JANIBL010000086">
    <property type="protein sequence ID" value="MCQ8119703.1"/>
    <property type="molecule type" value="Genomic_DNA"/>
</dbReference>
<dbReference type="PANTHER" id="PTHR22916">
    <property type="entry name" value="GLYCOSYLTRANSFERASE"/>
    <property type="match status" value="1"/>
</dbReference>
<protein>
    <submittedName>
        <fullName evidence="2">Glycosyltransferase</fullName>
    </submittedName>
</protein>
<comment type="caution">
    <text evidence="2">The sequence shown here is derived from an EMBL/GenBank/DDBJ whole genome shotgun (WGS) entry which is preliminary data.</text>
</comment>
<proteinExistence type="predicted"/>
<name>A0ABT1U025_9GAMM</name>
<sequence length="266" mass="29972">MKLSIVTISFNQANYLERSIESVINQDYPNIEYIIVDPGSTDGSRDIIEKYRDRIAKIIYEPDQGPGDGLNKGFSFATGDIYGYLNSDDTLMPGALKYIAEQFENNPSVDVISGHAYIVDKEDNIVHKVFSHPFSLASYAVGCCVLVQQSTFFKPAIFARIGGFNKSNKLCWDGELMVDMALNGAKFKLVRKFLSCFRIYDDSITGSGQQVGDKYREQHQKIVNKILTAGVKPLPRKVEWLLTRIKDPLSTIDRVIDGFVHKKRLV</sequence>
<dbReference type="Pfam" id="PF00535">
    <property type="entry name" value="Glycos_transf_2"/>
    <property type="match status" value="1"/>
</dbReference>
<keyword evidence="3" id="KW-1185">Reference proteome</keyword>
<dbReference type="CDD" id="cd06433">
    <property type="entry name" value="GT_2_WfgS_like"/>
    <property type="match status" value="1"/>
</dbReference>
<accession>A0ABT1U025</accession>
<dbReference type="Proteomes" id="UP001524570">
    <property type="component" value="Unassembled WGS sequence"/>
</dbReference>
<dbReference type="InterPro" id="IPR029044">
    <property type="entry name" value="Nucleotide-diphossugar_trans"/>
</dbReference>
<dbReference type="PANTHER" id="PTHR22916:SF65">
    <property type="entry name" value="SLR1065 PROTEIN"/>
    <property type="match status" value="1"/>
</dbReference>
<dbReference type="InterPro" id="IPR001173">
    <property type="entry name" value="Glyco_trans_2-like"/>
</dbReference>
<gene>
    <name evidence="2" type="ORF">NP589_19945</name>
</gene>
<dbReference type="SUPFAM" id="SSF53448">
    <property type="entry name" value="Nucleotide-diphospho-sugar transferases"/>
    <property type="match status" value="1"/>
</dbReference>